<evidence type="ECO:0000256" key="8">
    <source>
        <dbReference type="ARBA" id="ARBA00023136"/>
    </source>
</evidence>
<dbReference type="EMBL" id="JADFTS010000008">
    <property type="protein sequence ID" value="KAF9594672.1"/>
    <property type="molecule type" value="Genomic_DNA"/>
</dbReference>
<keyword evidence="3 12" id="KW-0812">Transmembrane</keyword>
<dbReference type="Proteomes" id="UP000631114">
    <property type="component" value="Unassembled WGS sequence"/>
</dbReference>
<evidence type="ECO:0000256" key="6">
    <source>
        <dbReference type="ARBA" id="ARBA00023034"/>
    </source>
</evidence>
<keyword evidence="5 12" id="KW-1133">Transmembrane helix</keyword>
<evidence type="ECO:0000256" key="10">
    <source>
        <dbReference type="ARBA" id="ARBA00054128"/>
    </source>
</evidence>
<evidence type="ECO:0000313" key="15">
    <source>
        <dbReference type="Proteomes" id="UP000631114"/>
    </source>
</evidence>
<dbReference type="GO" id="GO:0048278">
    <property type="term" value="P:vesicle docking"/>
    <property type="evidence" value="ECO:0007669"/>
    <property type="project" value="TreeGrafter"/>
</dbReference>
<comment type="caution">
    <text evidence="14">The sequence shown here is derived from an EMBL/GenBank/DDBJ whole genome shotgun (WGS) entry which is preliminary data.</text>
</comment>
<reference evidence="14 15" key="1">
    <citation type="submission" date="2020-10" db="EMBL/GenBank/DDBJ databases">
        <title>The Coptis chinensis genome and diversification of protoberbering-type alkaloids.</title>
        <authorList>
            <person name="Wang B."/>
            <person name="Shu S."/>
            <person name="Song C."/>
            <person name="Liu Y."/>
        </authorList>
    </citation>
    <scope>NUCLEOTIDE SEQUENCE [LARGE SCALE GENOMIC DNA]</scope>
    <source>
        <strain evidence="14">HL-2020</strain>
        <tissue evidence="14">Leaf</tissue>
    </source>
</reference>
<keyword evidence="2" id="KW-0813">Transport</keyword>
<dbReference type="GO" id="GO:0010008">
    <property type="term" value="C:endosome membrane"/>
    <property type="evidence" value="ECO:0007669"/>
    <property type="project" value="UniProtKB-ARBA"/>
</dbReference>
<comment type="subcellular location">
    <subcellularLocation>
        <location evidence="9">Golgi apparatus</location>
        <location evidence="9">trans-Golgi network membrane</location>
        <topology evidence="9">Single-pass type IV membrane protein</topology>
    </subcellularLocation>
    <subcellularLocation>
        <location evidence="11">Prevacuolar compartment membrane</location>
        <topology evidence="11">Single-pass type IV membrane protein</topology>
    </subcellularLocation>
</comment>
<evidence type="ECO:0000256" key="12">
    <source>
        <dbReference type="SAM" id="Phobius"/>
    </source>
</evidence>
<comment type="similarity">
    <text evidence="1">Belongs to the syntaxin family.</text>
</comment>
<dbReference type="Gene3D" id="1.20.5.110">
    <property type="match status" value="1"/>
</dbReference>
<dbReference type="PANTHER" id="PTHR19957:SF285">
    <property type="entry name" value="SYNTAXIN-51-RELATED"/>
    <property type="match status" value="1"/>
</dbReference>
<keyword evidence="15" id="KW-1185">Reference proteome</keyword>
<evidence type="ECO:0000256" key="3">
    <source>
        <dbReference type="ARBA" id="ARBA00022692"/>
    </source>
</evidence>
<dbReference type="SMART" id="SM00397">
    <property type="entry name" value="t_SNARE"/>
    <property type="match status" value="1"/>
</dbReference>
<evidence type="ECO:0000256" key="11">
    <source>
        <dbReference type="ARBA" id="ARBA00060376"/>
    </source>
</evidence>
<dbReference type="InterPro" id="IPR045242">
    <property type="entry name" value="Syntaxin"/>
</dbReference>
<dbReference type="SUPFAM" id="SSF58038">
    <property type="entry name" value="SNARE fusion complex"/>
    <property type="match status" value="1"/>
</dbReference>
<dbReference type="GO" id="GO:0006886">
    <property type="term" value="P:intracellular protein transport"/>
    <property type="evidence" value="ECO:0007669"/>
    <property type="project" value="TreeGrafter"/>
</dbReference>
<comment type="function">
    <text evidence="10">Vesicle trafficking protein that functions in the secretory pathway.</text>
</comment>
<name>A0A835HAE3_9MAGN</name>
<dbReference type="GO" id="GO:0005484">
    <property type="term" value="F:SNAP receptor activity"/>
    <property type="evidence" value="ECO:0007669"/>
    <property type="project" value="TreeGrafter"/>
</dbReference>
<dbReference type="GO" id="GO:0031201">
    <property type="term" value="C:SNARE complex"/>
    <property type="evidence" value="ECO:0007669"/>
    <property type="project" value="TreeGrafter"/>
</dbReference>
<evidence type="ECO:0000256" key="1">
    <source>
        <dbReference type="ARBA" id="ARBA00009063"/>
    </source>
</evidence>
<feature type="domain" description="T-SNARE coiled-coil homology" evidence="13">
    <location>
        <begin position="133"/>
        <end position="195"/>
    </location>
</feature>
<dbReference type="FunFam" id="1.20.5.110:FF:000030">
    <property type="entry name" value="syntaxin-51 isoform X2"/>
    <property type="match status" value="1"/>
</dbReference>
<gene>
    <name evidence="14" type="ORF">IFM89_034355</name>
</gene>
<keyword evidence="8 12" id="KW-0472">Membrane</keyword>
<evidence type="ECO:0000259" key="13">
    <source>
        <dbReference type="PROSITE" id="PS50192"/>
    </source>
</evidence>
<evidence type="ECO:0000256" key="2">
    <source>
        <dbReference type="ARBA" id="ARBA00022448"/>
    </source>
</evidence>
<evidence type="ECO:0000256" key="5">
    <source>
        <dbReference type="ARBA" id="ARBA00022989"/>
    </source>
</evidence>
<dbReference type="GO" id="GO:0000149">
    <property type="term" value="F:SNARE binding"/>
    <property type="evidence" value="ECO:0007669"/>
    <property type="project" value="TreeGrafter"/>
</dbReference>
<keyword evidence="6" id="KW-0333">Golgi apparatus</keyword>
<dbReference type="PROSITE" id="PS50192">
    <property type="entry name" value="T_SNARE"/>
    <property type="match status" value="1"/>
</dbReference>
<dbReference type="Pfam" id="PF05739">
    <property type="entry name" value="SNARE"/>
    <property type="match status" value="1"/>
</dbReference>
<dbReference type="GO" id="GO:0005794">
    <property type="term" value="C:Golgi apparatus"/>
    <property type="evidence" value="ECO:0007669"/>
    <property type="project" value="UniProtKB-SubCell"/>
</dbReference>
<proteinExistence type="inferred from homology"/>
<protein>
    <recommendedName>
        <fullName evidence="13">t-SNARE coiled-coil homology domain-containing protein</fullName>
    </recommendedName>
</protein>
<feature type="transmembrane region" description="Helical" evidence="12">
    <location>
        <begin position="205"/>
        <end position="226"/>
    </location>
</feature>
<dbReference type="CDD" id="cd15841">
    <property type="entry name" value="SNARE_Qc"/>
    <property type="match status" value="1"/>
</dbReference>
<evidence type="ECO:0000313" key="14">
    <source>
        <dbReference type="EMBL" id="KAF9594672.1"/>
    </source>
</evidence>
<organism evidence="14 15">
    <name type="scientific">Coptis chinensis</name>
    <dbReference type="NCBI Taxonomy" id="261450"/>
    <lineage>
        <taxon>Eukaryota</taxon>
        <taxon>Viridiplantae</taxon>
        <taxon>Streptophyta</taxon>
        <taxon>Embryophyta</taxon>
        <taxon>Tracheophyta</taxon>
        <taxon>Spermatophyta</taxon>
        <taxon>Magnoliopsida</taxon>
        <taxon>Ranunculales</taxon>
        <taxon>Ranunculaceae</taxon>
        <taxon>Coptidoideae</taxon>
        <taxon>Coptis</taxon>
    </lineage>
</organism>
<dbReference type="OrthoDB" id="428895at2759"/>
<dbReference type="GO" id="GO:0006906">
    <property type="term" value="P:vesicle fusion"/>
    <property type="evidence" value="ECO:0007669"/>
    <property type="project" value="TreeGrafter"/>
</dbReference>
<accession>A0A835HAE3</accession>
<keyword evidence="7" id="KW-0175">Coiled coil</keyword>
<evidence type="ECO:0000256" key="4">
    <source>
        <dbReference type="ARBA" id="ARBA00022927"/>
    </source>
</evidence>
<dbReference type="PANTHER" id="PTHR19957">
    <property type="entry name" value="SYNTAXIN"/>
    <property type="match status" value="1"/>
</dbReference>
<evidence type="ECO:0000256" key="7">
    <source>
        <dbReference type="ARBA" id="ARBA00023054"/>
    </source>
</evidence>
<dbReference type="AlphaFoldDB" id="A0A835HAE3"/>
<evidence type="ECO:0000256" key="9">
    <source>
        <dbReference type="ARBA" id="ARBA00037801"/>
    </source>
</evidence>
<dbReference type="InterPro" id="IPR000727">
    <property type="entry name" value="T_SNARE_dom"/>
</dbReference>
<keyword evidence="4" id="KW-0653">Protein transport</keyword>
<sequence length="229" mass="25705">MASSADSWMWEFSEASKLADDINTLISERGSGPDTQRHVSAVRRKITILGTRLDGLQSLLSKLPCKQPKQEKEMRRREDMLTNLRSKVHQMASTLHMSNFTNRDTSLGQDVTAADLTSRTSGLDNHGLVGLQRQVVKEQDDDLEKLEETILSTKHIALAINEEVDLHTRLIETLDQHVDSTDSWLQLVQKKLAILNKRMKGGCSCMLLLLGVIGIMILAVVAWSLIKYL</sequence>